<dbReference type="Pfam" id="PF02086">
    <property type="entry name" value="MethyltransfD12"/>
    <property type="match status" value="1"/>
</dbReference>
<dbReference type="PANTHER" id="PTHR30481">
    <property type="entry name" value="DNA ADENINE METHYLASE"/>
    <property type="match status" value="1"/>
</dbReference>
<dbReference type="PANTHER" id="PTHR30481:SF2">
    <property type="entry name" value="SITE-SPECIFIC DNA-METHYLTRANSFERASE (ADENINE-SPECIFIC)"/>
    <property type="match status" value="1"/>
</dbReference>
<dbReference type="SUPFAM" id="SSF53335">
    <property type="entry name" value="S-adenosyl-L-methionine-dependent methyltransferases"/>
    <property type="match status" value="1"/>
</dbReference>
<sequence length="241" mass="28184">FALPKVKHNVINDLHSELMTVYRALADKEQRDNLIERVTEEVVTQERFDEVVAMEPKDDFEQAFKTFYINRTAYSGILHNPNIGYNEVKSSPPSNWHKRMRPCGEKLKGVEITSDDFEVTIGADDGGRSVLMYLDPPYYEADQKRAYVKSFVEKDHVRLARILKQTPHRFCLSYDDCEWVRQTYAEFNIYPLKWQYNTDNISGKKRKKGKELIITNYEPNWPEQSEPVVVPVAVQPTLLDF</sequence>
<dbReference type="Gene3D" id="1.10.1020.10">
    <property type="entry name" value="Adenine-specific Methyltransferase, Domain 2"/>
    <property type="match status" value="1"/>
</dbReference>
<keyword evidence="5" id="KW-0949">S-adenosyl-L-methionine</keyword>
<dbReference type="GO" id="GO:0006298">
    <property type="term" value="P:mismatch repair"/>
    <property type="evidence" value="ECO:0007669"/>
    <property type="project" value="TreeGrafter"/>
</dbReference>
<dbReference type="InterPro" id="IPR012327">
    <property type="entry name" value="MeTrfase_D12"/>
</dbReference>
<protein>
    <recommendedName>
        <fullName evidence="2">site-specific DNA-methyltransferase (adenine-specific)</fullName>
        <ecNumber evidence="2">2.1.1.72</ecNumber>
    </recommendedName>
</protein>
<keyword evidence="4" id="KW-0808">Transferase</keyword>
<evidence type="ECO:0000256" key="5">
    <source>
        <dbReference type="ARBA" id="ARBA00022691"/>
    </source>
</evidence>
<evidence type="ECO:0000256" key="1">
    <source>
        <dbReference type="ARBA" id="ARBA00006594"/>
    </source>
</evidence>
<comment type="catalytic activity">
    <reaction evidence="6">
        <text>a 2'-deoxyadenosine in DNA + S-adenosyl-L-methionine = an N(6)-methyl-2'-deoxyadenosine in DNA + S-adenosyl-L-homocysteine + H(+)</text>
        <dbReference type="Rhea" id="RHEA:15197"/>
        <dbReference type="Rhea" id="RHEA-COMP:12418"/>
        <dbReference type="Rhea" id="RHEA-COMP:12419"/>
        <dbReference type="ChEBI" id="CHEBI:15378"/>
        <dbReference type="ChEBI" id="CHEBI:57856"/>
        <dbReference type="ChEBI" id="CHEBI:59789"/>
        <dbReference type="ChEBI" id="CHEBI:90615"/>
        <dbReference type="ChEBI" id="CHEBI:90616"/>
        <dbReference type="EC" id="2.1.1.72"/>
    </reaction>
</comment>
<evidence type="ECO:0000256" key="3">
    <source>
        <dbReference type="ARBA" id="ARBA00022603"/>
    </source>
</evidence>
<accession>A0A382XZ06</accession>
<evidence type="ECO:0000256" key="6">
    <source>
        <dbReference type="ARBA" id="ARBA00047942"/>
    </source>
</evidence>
<dbReference type="Gene3D" id="3.40.50.150">
    <property type="entry name" value="Vaccinia Virus protein VP39"/>
    <property type="match status" value="1"/>
</dbReference>
<dbReference type="EMBL" id="UINC01171605">
    <property type="protein sequence ID" value="SVD76256.1"/>
    <property type="molecule type" value="Genomic_DNA"/>
</dbReference>
<organism evidence="7">
    <name type="scientific">marine metagenome</name>
    <dbReference type="NCBI Taxonomy" id="408172"/>
    <lineage>
        <taxon>unclassified sequences</taxon>
        <taxon>metagenomes</taxon>
        <taxon>ecological metagenomes</taxon>
    </lineage>
</organism>
<dbReference type="InterPro" id="IPR029063">
    <property type="entry name" value="SAM-dependent_MTases_sf"/>
</dbReference>
<evidence type="ECO:0000256" key="4">
    <source>
        <dbReference type="ARBA" id="ARBA00022679"/>
    </source>
</evidence>
<feature type="non-terminal residue" evidence="7">
    <location>
        <position position="1"/>
    </location>
</feature>
<evidence type="ECO:0000313" key="7">
    <source>
        <dbReference type="EMBL" id="SVD76256.1"/>
    </source>
</evidence>
<dbReference type="GO" id="GO:0009007">
    <property type="term" value="F:site-specific DNA-methyltransferase (adenine-specific) activity"/>
    <property type="evidence" value="ECO:0007669"/>
    <property type="project" value="UniProtKB-EC"/>
</dbReference>
<gene>
    <name evidence="7" type="ORF">METZ01_LOCUS429110</name>
</gene>
<reference evidence="7" key="1">
    <citation type="submission" date="2018-05" db="EMBL/GenBank/DDBJ databases">
        <authorList>
            <person name="Lanie J.A."/>
            <person name="Ng W.-L."/>
            <person name="Kazmierczak K.M."/>
            <person name="Andrzejewski T.M."/>
            <person name="Davidsen T.M."/>
            <person name="Wayne K.J."/>
            <person name="Tettelin H."/>
            <person name="Glass J.I."/>
            <person name="Rusch D."/>
            <person name="Podicherti R."/>
            <person name="Tsui H.-C.T."/>
            <person name="Winkler M.E."/>
        </authorList>
    </citation>
    <scope>NUCLEOTIDE SEQUENCE</scope>
</reference>
<dbReference type="AlphaFoldDB" id="A0A382XZ06"/>
<name>A0A382XZ06_9ZZZZ</name>
<dbReference type="EC" id="2.1.1.72" evidence="2"/>
<dbReference type="InterPro" id="IPR023095">
    <property type="entry name" value="Ade_MeTrfase_dom_2"/>
</dbReference>
<dbReference type="GO" id="GO:1904047">
    <property type="term" value="F:S-adenosyl-L-methionine binding"/>
    <property type="evidence" value="ECO:0007669"/>
    <property type="project" value="TreeGrafter"/>
</dbReference>
<evidence type="ECO:0000256" key="2">
    <source>
        <dbReference type="ARBA" id="ARBA00011900"/>
    </source>
</evidence>
<dbReference type="GO" id="GO:0043565">
    <property type="term" value="F:sequence-specific DNA binding"/>
    <property type="evidence" value="ECO:0007669"/>
    <property type="project" value="TreeGrafter"/>
</dbReference>
<dbReference type="GO" id="GO:0009307">
    <property type="term" value="P:DNA restriction-modification system"/>
    <property type="evidence" value="ECO:0007669"/>
    <property type="project" value="InterPro"/>
</dbReference>
<dbReference type="GO" id="GO:0032259">
    <property type="term" value="P:methylation"/>
    <property type="evidence" value="ECO:0007669"/>
    <property type="project" value="UniProtKB-KW"/>
</dbReference>
<keyword evidence="3" id="KW-0489">Methyltransferase</keyword>
<proteinExistence type="inferred from homology"/>
<comment type="similarity">
    <text evidence="1">Belongs to the N(4)/N(6)-methyltransferase family.</text>
</comment>